<keyword evidence="1" id="KW-0175">Coiled coil</keyword>
<dbReference type="RefSeq" id="XP_008619193.1">
    <property type="nucleotide sequence ID" value="XM_008620971.1"/>
</dbReference>
<name>T0PPK1_SAPDV</name>
<evidence type="ECO:0000256" key="1">
    <source>
        <dbReference type="SAM" id="Coils"/>
    </source>
</evidence>
<proteinExistence type="predicted"/>
<reference evidence="2 3" key="1">
    <citation type="submission" date="2012-04" db="EMBL/GenBank/DDBJ databases">
        <title>The Genome Sequence of Saprolegnia declina VS20.</title>
        <authorList>
            <consortium name="The Broad Institute Genome Sequencing Platform"/>
            <person name="Russ C."/>
            <person name="Nusbaum C."/>
            <person name="Tyler B."/>
            <person name="van West P."/>
            <person name="Dieguez-Uribeondo J."/>
            <person name="de Bruijn I."/>
            <person name="Tripathy S."/>
            <person name="Jiang R."/>
            <person name="Young S.K."/>
            <person name="Zeng Q."/>
            <person name="Gargeya S."/>
            <person name="Fitzgerald M."/>
            <person name="Haas B."/>
            <person name="Abouelleil A."/>
            <person name="Alvarado L."/>
            <person name="Arachchi H.M."/>
            <person name="Berlin A."/>
            <person name="Chapman S.B."/>
            <person name="Goldberg J."/>
            <person name="Griggs A."/>
            <person name="Gujja S."/>
            <person name="Hansen M."/>
            <person name="Howarth C."/>
            <person name="Imamovic A."/>
            <person name="Larimer J."/>
            <person name="McCowen C."/>
            <person name="Montmayeur A."/>
            <person name="Murphy C."/>
            <person name="Neiman D."/>
            <person name="Pearson M."/>
            <person name="Priest M."/>
            <person name="Roberts A."/>
            <person name="Saif S."/>
            <person name="Shea T."/>
            <person name="Sisk P."/>
            <person name="Sykes S."/>
            <person name="Wortman J."/>
            <person name="Nusbaum C."/>
            <person name="Birren B."/>
        </authorList>
    </citation>
    <scope>NUCLEOTIDE SEQUENCE [LARGE SCALE GENOMIC DNA]</scope>
    <source>
        <strain evidence="2 3">VS20</strain>
    </source>
</reference>
<dbReference type="OMA" id="PLECERS"/>
<dbReference type="AlphaFoldDB" id="T0PPK1"/>
<dbReference type="VEuPathDB" id="FungiDB:SDRG_14816"/>
<dbReference type="Proteomes" id="UP000030762">
    <property type="component" value="Unassembled WGS sequence"/>
</dbReference>
<protein>
    <submittedName>
        <fullName evidence="2">Uncharacterized protein</fullName>
    </submittedName>
</protein>
<gene>
    <name evidence="2" type="ORF">SDRG_14816</name>
</gene>
<accession>T0PPK1</accession>
<dbReference type="InParanoid" id="T0PPK1"/>
<feature type="coiled-coil region" evidence="1">
    <location>
        <begin position="767"/>
        <end position="829"/>
    </location>
</feature>
<evidence type="ECO:0000313" key="3">
    <source>
        <dbReference type="Proteomes" id="UP000030762"/>
    </source>
</evidence>
<keyword evidence="3" id="KW-1185">Reference proteome</keyword>
<organism evidence="2 3">
    <name type="scientific">Saprolegnia diclina (strain VS20)</name>
    <dbReference type="NCBI Taxonomy" id="1156394"/>
    <lineage>
        <taxon>Eukaryota</taxon>
        <taxon>Sar</taxon>
        <taxon>Stramenopiles</taxon>
        <taxon>Oomycota</taxon>
        <taxon>Saprolegniomycetes</taxon>
        <taxon>Saprolegniales</taxon>
        <taxon>Saprolegniaceae</taxon>
        <taxon>Saprolegnia</taxon>
    </lineage>
</organism>
<dbReference type="OrthoDB" id="10563566at2759"/>
<dbReference type="EMBL" id="JH767209">
    <property type="protein sequence ID" value="EQC27374.1"/>
    <property type="molecule type" value="Genomic_DNA"/>
</dbReference>
<dbReference type="GeneID" id="19955543"/>
<evidence type="ECO:0000313" key="2">
    <source>
        <dbReference type="EMBL" id="EQC27374.1"/>
    </source>
</evidence>
<sequence>MIARKYDAIAPEIRQYLRATLTPLISIFAHAMHMRRLRAFLCWRMHTTKAAVCAAQTLVVDRLRLVARGLVRARQAEQITARLSRVLIRSRMKQLLHGFLHWKVVVTQYAQIASYAPEYMHWIAQHPTHLPLLQVRDALLQCKATLLLRAVARCRPCRHAWHIWKRVTWSWPVMAQCLQRLHLAFLLHRWRTYAQAKHTWQLVTSTTCARLRTHRVRVAVQRWRYETADRQHARTLRVVTRLAHKRVVMSQVFARWQATGGRWHHERARVRTLVSYLHRARQSKLEVAWTRWSTALWRRQRIEQRLQRILRRRAHRYLDRAVLALRLHSITQLHCIEARHSQQQWRSGTTAAMCLRLWRQRQRHRLIRGFITWQHHNALARHAEWKSIVTSTTLQRQRGSFKALAQGLSAQLEQSTLRHFVHRLVARWRGWAATRGRHRRLLHRVRRQRRTRRLERVMAIWRQHVRRRARLATLRQSRARMLSEFGFRRWTALVTWRRRLRQLRARWQRGCRRQCVRRLFDAWRRIFVDHRQTCRRAVAQCAHKAAFAMRRAAWGQWRCAQLCLCDHEATLRRTLVRVWTKWHQYVLRARQMQRQLRRCLRGALQAAYRCAWQTWQIHTAVSRHLARTAKPVAEAAAIVTTVELSTPLECERSDCATHTDVYETESAVALKELQAAHAALLTVYEQRQQDAGEYLRERAVWRRQLDDVLSEKTQLIRVLDECKARLVTAKHLAHDNRALRALVADSSAQRQQIAQLTGRCALGERMLQRLELELTNERSERARELDAHHAHTTELTLQLATVREHCTHLEDMERYNIKLQHKLALQEDRWQRAKLASFEATLQRMDATTKPEP</sequence>